<dbReference type="AlphaFoldDB" id="A0A806KIA8"/>
<accession>A0A806KIA8</accession>
<evidence type="ECO:0000313" key="1">
    <source>
        <dbReference type="EMBL" id="AGS52570.1"/>
    </source>
</evidence>
<dbReference type="EMBL" id="JQ844201">
    <property type="protein sequence ID" value="AGS52570.1"/>
    <property type="molecule type" value="Genomic_DNA"/>
</dbReference>
<reference evidence="1" key="1">
    <citation type="submission" date="2012-03" db="EMBL/GenBank/DDBJ databases">
        <title>Functional metagenomics reveals considerable lignocellulase gene clusters in the gut microbiome of a wood-feeding higher termite.</title>
        <authorList>
            <person name="Liu N."/>
        </authorList>
    </citation>
    <scope>NUCLEOTIDE SEQUENCE</scope>
</reference>
<name>A0A806KIA8_9BACT</name>
<protein>
    <submittedName>
        <fullName evidence="1">Uncharacterized protein</fullName>
    </submittedName>
</protein>
<sequence>MFATIYCNPSAFKHGATEKDIHCAMAMPLVDRLMKKHVNKYLVIGFDYNGNLLEVMYNLVDEDTANVFHAMKCRKELHKYLPRRV</sequence>
<proteinExistence type="predicted"/>
<organism evidence="1">
    <name type="scientific">uncultured bacterium contig00023</name>
    <dbReference type="NCBI Taxonomy" id="1181512"/>
    <lineage>
        <taxon>Bacteria</taxon>
        <taxon>environmental samples</taxon>
    </lineage>
</organism>